<feature type="transmembrane region" description="Helical" evidence="5">
    <location>
        <begin position="44"/>
        <end position="65"/>
    </location>
</feature>
<evidence type="ECO:0000313" key="8">
    <source>
        <dbReference type="Proteomes" id="UP000009022"/>
    </source>
</evidence>
<dbReference type="InterPro" id="IPR050186">
    <property type="entry name" value="TPT_transporter"/>
</dbReference>
<proteinExistence type="predicted"/>
<feature type="transmembrane region" description="Helical" evidence="5">
    <location>
        <begin position="110"/>
        <end position="129"/>
    </location>
</feature>
<evidence type="ECO:0000256" key="5">
    <source>
        <dbReference type="SAM" id="Phobius"/>
    </source>
</evidence>
<dbReference type="CTD" id="6749459"/>
<dbReference type="GO" id="GO:0005794">
    <property type="term" value="C:Golgi apparatus"/>
    <property type="evidence" value="ECO:0000318"/>
    <property type="project" value="GO_Central"/>
</dbReference>
<keyword evidence="3 5" id="KW-1133">Transmembrane helix</keyword>
<feature type="transmembrane region" description="Helical" evidence="5">
    <location>
        <begin position="161"/>
        <end position="180"/>
    </location>
</feature>
<feature type="domain" description="Sugar phosphate transporter" evidence="6">
    <location>
        <begin position="15"/>
        <end position="310"/>
    </location>
</feature>
<evidence type="ECO:0000256" key="4">
    <source>
        <dbReference type="ARBA" id="ARBA00023136"/>
    </source>
</evidence>
<dbReference type="AlphaFoldDB" id="B3RJ14"/>
<feature type="transmembrane region" description="Helical" evidence="5">
    <location>
        <begin position="268"/>
        <end position="289"/>
    </location>
</feature>
<dbReference type="Pfam" id="PF03151">
    <property type="entry name" value="TPT"/>
    <property type="match status" value="1"/>
</dbReference>
<accession>B3RJ14</accession>
<dbReference type="InParanoid" id="B3RJ14"/>
<dbReference type="GeneID" id="6749459"/>
<dbReference type="KEGG" id="tad:TRIADDRAFT_52532"/>
<dbReference type="FunCoup" id="B3RJ14">
    <property type="interactions" value="1629"/>
</dbReference>
<dbReference type="GO" id="GO:0015297">
    <property type="term" value="F:antiporter activity"/>
    <property type="evidence" value="ECO:0000318"/>
    <property type="project" value="GO_Central"/>
</dbReference>
<dbReference type="EMBL" id="DS985241">
    <property type="protein sequence ID" value="EDV29785.1"/>
    <property type="molecule type" value="Genomic_DNA"/>
</dbReference>
<evidence type="ECO:0000256" key="3">
    <source>
        <dbReference type="ARBA" id="ARBA00022989"/>
    </source>
</evidence>
<feature type="transmembrane region" description="Helical" evidence="5">
    <location>
        <begin position="295"/>
        <end position="314"/>
    </location>
</feature>
<dbReference type="PANTHER" id="PTHR11132">
    <property type="entry name" value="SOLUTE CARRIER FAMILY 35"/>
    <property type="match status" value="1"/>
</dbReference>
<gene>
    <name evidence="7" type="ORF">TRIADDRAFT_52532</name>
</gene>
<dbReference type="Proteomes" id="UP000009022">
    <property type="component" value="Unassembled WGS sequence"/>
</dbReference>
<comment type="subcellular location">
    <subcellularLocation>
        <location evidence="1">Membrane</location>
        <topology evidence="1">Multi-pass membrane protein</topology>
    </subcellularLocation>
</comment>
<evidence type="ECO:0000259" key="6">
    <source>
        <dbReference type="Pfam" id="PF03151"/>
    </source>
</evidence>
<organism evidence="7 8">
    <name type="scientific">Trichoplax adhaerens</name>
    <name type="common">Trichoplax reptans</name>
    <dbReference type="NCBI Taxonomy" id="10228"/>
    <lineage>
        <taxon>Eukaryota</taxon>
        <taxon>Metazoa</taxon>
        <taxon>Placozoa</taxon>
        <taxon>Uniplacotomia</taxon>
        <taxon>Trichoplacea</taxon>
        <taxon>Trichoplacidae</taxon>
        <taxon>Trichoplax</taxon>
    </lineage>
</organism>
<evidence type="ECO:0000256" key="1">
    <source>
        <dbReference type="ARBA" id="ARBA00004141"/>
    </source>
</evidence>
<keyword evidence="2 5" id="KW-0812">Transmembrane</keyword>
<dbReference type="GO" id="GO:0015786">
    <property type="term" value="P:UDP-glucose transmembrane transport"/>
    <property type="evidence" value="ECO:0000318"/>
    <property type="project" value="GO_Central"/>
</dbReference>
<evidence type="ECO:0000256" key="2">
    <source>
        <dbReference type="ARBA" id="ARBA00022692"/>
    </source>
</evidence>
<keyword evidence="4 5" id="KW-0472">Membrane</keyword>
<evidence type="ECO:0000313" key="7">
    <source>
        <dbReference type="EMBL" id="EDV29785.1"/>
    </source>
</evidence>
<dbReference type="PhylomeDB" id="B3RJ14"/>
<dbReference type="RefSeq" id="XP_002108987.1">
    <property type="nucleotide sequence ID" value="XM_002108951.1"/>
</dbReference>
<keyword evidence="8" id="KW-1185">Reference proteome</keyword>
<feature type="transmembrane region" description="Helical" evidence="5">
    <location>
        <begin position="12"/>
        <end position="32"/>
    </location>
</feature>
<dbReference type="OrthoDB" id="18894at2759"/>
<dbReference type="InterPro" id="IPR004853">
    <property type="entry name" value="Sugar_P_trans_dom"/>
</dbReference>
<sequence length="336" mass="37571">MLANAPEDTVLICRTLALIILYYTFSICLTFYNKWLFKGFHFPLSISLVHILVKFGITAFIRECYRLVYDQRTVWLSWQSYIRRVSPTAISTALDIGLSNWSFLFITVSLYTMSKSTCIIFILGFSIWFRLEEFKASQISVVALVSGGLLLFTYQSTDFNLFGFILVLSASFIGGLRWALAQTILQKESVGLANPIDLMFHLQPIMAITLLPLAVFIEGPSLALSSQVFRAANLGDALWTLFLILIGAILGFLLSLSEYFVVLQTSGLTLSISGIFKEICTLSIAFTLGGDKINLINFMGLVVCIAGISLHVYMKAQAVLKKNTAKDYNYQRVETI</sequence>
<dbReference type="eggNOG" id="KOG1443">
    <property type="taxonomic scope" value="Eukaryota"/>
</dbReference>
<feature type="transmembrane region" description="Helical" evidence="5">
    <location>
        <begin position="136"/>
        <end position="155"/>
    </location>
</feature>
<dbReference type="HOGENOM" id="CLU_022332_1_3_1"/>
<name>B3RJ14_TRIAD</name>
<feature type="transmembrane region" description="Helical" evidence="5">
    <location>
        <begin position="200"/>
        <end position="217"/>
    </location>
</feature>
<dbReference type="GO" id="GO:0016020">
    <property type="term" value="C:membrane"/>
    <property type="evidence" value="ECO:0007669"/>
    <property type="project" value="UniProtKB-SubCell"/>
</dbReference>
<dbReference type="OMA" id="WLMKSFP"/>
<reference evidence="7 8" key="1">
    <citation type="journal article" date="2008" name="Nature">
        <title>The Trichoplax genome and the nature of placozoans.</title>
        <authorList>
            <person name="Srivastava M."/>
            <person name="Begovic E."/>
            <person name="Chapman J."/>
            <person name="Putnam N.H."/>
            <person name="Hellsten U."/>
            <person name="Kawashima T."/>
            <person name="Kuo A."/>
            <person name="Mitros T."/>
            <person name="Salamov A."/>
            <person name="Carpenter M.L."/>
            <person name="Signorovitch A.Y."/>
            <person name="Moreno M.A."/>
            <person name="Kamm K."/>
            <person name="Grimwood J."/>
            <person name="Schmutz J."/>
            <person name="Shapiro H."/>
            <person name="Grigoriev I.V."/>
            <person name="Buss L.W."/>
            <person name="Schierwater B."/>
            <person name="Dellaporta S.L."/>
            <person name="Rokhsar D.S."/>
        </authorList>
    </citation>
    <scope>NUCLEOTIDE SEQUENCE [LARGE SCALE GENOMIC DNA]</scope>
    <source>
        <strain evidence="7 8">Grell-BS-1999</strain>
    </source>
</reference>
<dbReference type="STRING" id="10228.B3RJ14"/>
<feature type="transmembrane region" description="Helical" evidence="5">
    <location>
        <begin position="237"/>
        <end position="256"/>
    </location>
</feature>
<protein>
    <recommendedName>
        <fullName evidence="6">Sugar phosphate transporter domain-containing protein</fullName>
    </recommendedName>
</protein>
<dbReference type="GO" id="GO:0005793">
    <property type="term" value="C:endoplasmic reticulum-Golgi intermediate compartment"/>
    <property type="evidence" value="ECO:0000318"/>
    <property type="project" value="GO_Central"/>
</dbReference>
<dbReference type="GO" id="GO:0005801">
    <property type="term" value="C:cis-Golgi network"/>
    <property type="evidence" value="ECO:0000318"/>
    <property type="project" value="GO_Central"/>
</dbReference>